<dbReference type="InterPro" id="IPR008969">
    <property type="entry name" value="CarboxyPept-like_regulatory"/>
</dbReference>
<dbReference type="Gene3D" id="2.60.40.1120">
    <property type="entry name" value="Carboxypeptidase-like, regulatory domain"/>
    <property type="match status" value="1"/>
</dbReference>
<dbReference type="InterPro" id="IPR036942">
    <property type="entry name" value="Beta-barrel_TonB_sf"/>
</dbReference>
<protein>
    <submittedName>
        <fullName evidence="4">Carboxypeptidase-like regulatory domain-containing protein</fullName>
    </submittedName>
</protein>
<comment type="caution">
    <text evidence="4">The sequence shown here is derived from an EMBL/GenBank/DDBJ whole genome shotgun (WGS) entry which is preliminary data.</text>
</comment>
<dbReference type="SUPFAM" id="SSF56935">
    <property type="entry name" value="Porins"/>
    <property type="match status" value="1"/>
</dbReference>
<reference evidence="5" key="1">
    <citation type="journal article" date="2019" name="Int. J. Syst. Evol. Microbiol.">
        <title>The Global Catalogue of Microorganisms (GCM) 10K type strain sequencing project: providing services to taxonomists for standard genome sequencing and annotation.</title>
        <authorList>
            <consortium name="The Broad Institute Genomics Platform"/>
            <consortium name="The Broad Institute Genome Sequencing Center for Infectious Disease"/>
            <person name="Wu L."/>
            <person name="Ma J."/>
        </authorList>
    </citation>
    <scope>NUCLEOTIDE SEQUENCE [LARGE SCALE GENOMIC DNA]</scope>
    <source>
        <strain evidence="5">JCM 3389</strain>
    </source>
</reference>
<evidence type="ECO:0000256" key="3">
    <source>
        <dbReference type="ARBA" id="ARBA00023237"/>
    </source>
</evidence>
<keyword evidence="5" id="KW-1185">Reference proteome</keyword>
<comment type="subcellular location">
    <subcellularLocation>
        <location evidence="1">Cell outer membrane</location>
    </subcellularLocation>
</comment>
<evidence type="ECO:0000313" key="5">
    <source>
        <dbReference type="Proteomes" id="UP001597342"/>
    </source>
</evidence>
<evidence type="ECO:0000256" key="1">
    <source>
        <dbReference type="ARBA" id="ARBA00004442"/>
    </source>
</evidence>
<accession>A0ABW4XWR2</accession>
<sequence length="913" mass="102452">MRTVLFLAMFCCASFQYGQQGTTILGRVQERGTNAPISQATITFEGLSNQVSTDENGQFEVKIQHSGDIIMIVSAPDFTLKRFSLYLTYESTDLGNIFLERDIEREKTDNLITLTDGDLLDDDETVSGAMGLLQSTKDIFLNRAAFDFGQAFFKVRGYDSKNGTVLINGIPMNKFFDGRPQWNNWGGLNDVVRNQEYSYGLTANSFAFGGILGTTNIDASPSGMRPGVRLSTSASNRTYRGRVMATYNSGVRKSGLAYTFSASRRWAEEGYVEGTLYDAYSFFGAVEYQFNPKNSLVFTSILARNRRGRSAALTQEAFSLMGNQYNPYWGIQDGRIRNSRERDIFEPLFLLNYKLKLEKLNWNLGAAYQFGSNARSRLGYFNAPNPDPTYYRYLPSYYINSSIGADFINANLAREALLDNPQMDWSQLYAGNTNSENVGKASYLLYNDVAADKLLTLSSNFGYDFNEHFRVNFGGNYKKVNSENYAEIEDLLGASFHEDIDAFSNTLNDVDGSLEKTEGDIFNYHYNLDASQFEAFGQVSLSTRKWSGFASASMTNFSTQRNGLFANERFLDTSFGPSEKVSFSAIGLKGGLTYFLTGRHWFTVNAAKIERAPTLQNTFINPRENNAVVPDVQKEIITTVDVNYFVRLPDITGRISAFYTRFQDMTDINFFFVDSGLGSDFVQEVITGLDQLHKGIEFGLEYEASSNVKISAVGNFGHYVYASDPYVQINFDTAGVEEELIDPEGTIDLGFANLKELKLAQGPQTALAIGVEYRSPKYWWVGGTANYLTNNYVNTSTITRTPSFLLDPETGERFPDATDEAVAKLLQQEPLDDIYLLNLIGGKSWLWGKKYISAFVSINNLFDSVFRTGGYEQSRNGNFGQLQQDNLSGTPSFAPKYWYSYGRTYFLNLAISF</sequence>
<dbReference type="EMBL" id="JBHUHU010000003">
    <property type="protein sequence ID" value="MFD2099945.1"/>
    <property type="molecule type" value="Genomic_DNA"/>
</dbReference>
<dbReference type="RefSeq" id="WP_379830693.1">
    <property type="nucleotide sequence ID" value="NZ_JBHUHU010000003.1"/>
</dbReference>
<evidence type="ECO:0000256" key="2">
    <source>
        <dbReference type="ARBA" id="ARBA00023136"/>
    </source>
</evidence>
<dbReference type="SUPFAM" id="SSF49464">
    <property type="entry name" value="Carboxypeptidase regulatory domain-like"/>
    <property type="match status" value="1"/>
</dbReference>
<evidence type="ECO:0000313" key="4">
    <source>
        <dbReference type="EMBL" id="MFD2099945.1"/>
    </source>
</evidence>
<keyword evidence="2" id="KW-0472">Membrane</keyword>
<keyword evidence="3" id="KW-0998">Cell outer membrane</keyword>
<organism evidence="4 5">
    <name type="scientific">Flagellimonas iocasae</name>
    <dbReference type="NCBI Taxonomy" id="2055905"/>
    <lineage>
        <taxon>Bacteria</taxon>
        <taxon>Pseudomonadati</taxon>
        <taxon>Bacteroidota</taxon>
        <taxon>Flavobacteriia</taxon>
        <taxon>Flavobacteriales</taxon>
        <taxon>Flavobacteriaceae</taxon>
        <taxon>Flagellimonas</taxon>
    </lineage>
</organism>
<dbReference type="Pfam" id="PF13715">
    <property type="entry name" value="CarbopepD_reg_2"/>
    <property type="match status" value="1"/>
</dbReference>
<dbReference type="Gene3D" id="2.40.170.20">
    <property type="entry name" value="TonB-dependent receptor, beta-barrel domain"/>
    <property type="match status" value="1"/>
</dbReference>
<dbReference type="Proteomes" id="UP001597342">
    <property type="component" value="Unassembled WGS sequence"/>
</dbReference>
<proteinExistence type="predicted"/>
<name>A0ABW4XWR2_9FLAO</name>
<gene>
    <name evidence="4" type="ORF">ACFSJE_09185</name>
</gene>